<sequence length="1063" mass="117609">MQKNQFFLFHHDSNDYLNYHHQRSINWLSQSSSSSFHRKLPPLFMSLNHRTITSCSCCCCCCCFYGTIIGSLSEHHHYIRRTNIFSYFNHHSIIQQGLQQQKRKFSISILDRNSTSDNQNGNLKMAKLLSGKEVSDEIRARLREEVSHISIKPMLAIIQVGGREDSNVYIRMKKNYAESIGGNSIHLQMPRATNTQQLAAEVERLNNDPSVHGIIVQLPFDSEEPIDAHYITNLISPEKDVDGLTVINAGNLLHGKITGKEGFIPCTPFGCLELIKKSGVKMEGAQAVVLGRSKIVGSPMAQLLIWNNATVTVCHSRTKNLPEICRNAEILVVAIGKPLFVKREWIKPGAVVIDCGISSIPDATKKSGQRLVGDVDFDTAKEVASYITPVNKKQTSSLLINSLHRSSSSTKFQTLLSLVKMWKLEKSSLNRVTPVPSDIEITRAHKCKPIKQLCHEIGLHEHEYEPYGHYKAKIDRTIPAQFDQTKMGKYVIVAGMTPTPLGEGKSTTTIGLAQALCGHLDHNTIACIRQPSQGPTFGIKGGAAGGGYSQVIPMDEFNLHLTGDIHAISAANNLIAAAIDARYFHESTQKDSALYDRLVPKHPNKPRKFSKIQLRRLEKLGIPTEIDPDQLTEKQKLDFSRLDIDIDTINWNRVVDCNDRYLRSITIGQAPTEKGLSRKTQFDISVASELMAILALGNDMADIKRRIGRIVVAFSKHQPPKPITCDDLGVTGAVMVLLKDAIKPTVVQTLEGTPVFVHCGPFANIAHGNSSVVADKIALEMVGPDGFVLTESGFGADVGLEKLVDIKSRASGLRPDLVVLVCTIRALKSHGGGPLVTPGAILPKEYREENLDLVGKGLINLKIHIENIREHFGLPVVVAINRFSTDSDLELDLVRQKTIEYGAYDACIANHWEQGGEGAIDLARSVIDACFSNKNVENHFKFVYNDEDAIEMKIEKIATKIYRANGVEYSEQAQKRLELYKRLGYDRLNICIAKTPLSISHDPSLKGAPSGFKFPIKDIRASVGAGFLYPLAGEIQTMPGLPTRPAFYDIDIDTETGVIEGLF</sequence>
<reference evidence="21" key="1">
    <citation type="submission" date="2013-05" db="EMBL/GenBank/DDBJ databases">
        <authorList>
            <person name="Yim A.K.Y."/>
            <person name="Chan T.F."/>
            <person name="Ji K.M."/>
            <person name="Liu X.Y."/>
            <person name="Zhou J.W."/>
            <person name="Li R.Q."/>
            <person name="Yang K.Y."/>
            <person name="Li J."/>
            <person name="Li M."/>
            <person name="Law P.T.W."/>
            <person name="Wu Y.L."/>
            <person name="Cai Z.L."/>
            <person name="Qin H."/>
            <person name="Bao Y."/>
            <person name="Leung R.K.K."/>
            <person name="Ng P.K.S."/>
            <person name="Zou J."/>
            <person name="Zhong X.J."/>
            <person name="Ran P.X."/>
            <person name="Zhong N.S."/>
            <person name="Liu Z.G."/>
            <person name="Tsui S.K.W."/>
        </authorList>
    </citation>
    <scope>NUCLEOTIDE SEQUENCE</scope>
    <source>
        <strain evidence="21">Derf</strain>
        <tissue evidence="21">Whole organism</tissue>
    </source>
</reference>
<keyword evidence="9" id="KW-0554">One-carbon metabolism</keyword>
<dbReference type="InterPro" id="IPR027417">
    <property type="entry name" value="P-loop_NTPase"/>
</dbReference>
<dbReference type="GO" id="GO:0004488">
    <property type="term" value="F:methylenetetrahydrofolate dehydrogenase (NADP+) activity"/>
    <property type="evidence" value="ECO:0007669"/>
    <property type="project" value="UniProtKB-EC"/>
</dbReference>
<dbReference type="AlphaFoldDB" id="A0A922I8Z7"/>
<comment type="similarity">
    <text evidence="3">In the C-terminal section; belongs to the formate--tetrahydrofolate ligase family.</text>
</comment>
<keyword evidence="11" id="KW-0547">Nucleotide-binding</keyword>
<dbReference type="Proteomes" id="UP000790347">
    <property type="component" value="Unassembled WGS sequence"/>
</dbReference>
<keyword evidence="22" id="KW-1185">Reference proteome</keyword>
<evidence type="ECO:0000256" key="5">
    <source>
        <dbReference type="ARBA" id="ARBA00012295"/>
    </source>
</evidence>
<keyword evidence="15" id="KW-0560">Oxidoreductase</keyword>
<dbReference type="PROSITE" id="PS00721">
    <property type="entry name" value="FTHFS_1"/>
    <property type="match status" value="1"/>
</dbReference>
<dbReference type="PRINTS" id="PR00085">
    <property type="entry name" value="THFDHDRGNASE"/>
</dbReference>
<dbReference type="HAMAP" id="MF_01543">
    <property type="entry name" value="FTHFS"/>
    <property type="match status" value="1"/>
</dbReference>
<evidence type="ECO:0000259" key="19">
    <source>
        <dbReference type="Pfam" id="PF00763"/>
    </source>
</evidence>
<dbReference type="InterPro" id="IPR036291">
    <property type="entry name" value="NAD(P)-bd_dom_sf"/>
</dbReference>
<comment type="catalytic activity">
    <reaction evidence="18">
        <text>(6S)-5,6,7,8-tetrahydrofolate + formate + ATP = (6R)-10-formyltetrahydrofolate + ADP + phosphate</text>
        <dbReference type="Rhea" id="RHEA:20221"/>
        <dbReference type="ChEBI" id="CHEBI:15740"/>
        <dbReference type="ChEBI" id="CHEBI:30616"/>
        <dbReference type="ChEBI" id="CHEBI:43474"/>
        <dbReference type="ChEBI" id="CHEBI:57453"/>
        <dbReference type="ChEBI" id="CHEBI:195366"/>
        <dbReference type="ChEBI" id="CHEBI:456216"/>
        <dbReference type="EC" id="6.3.4.3"/>
    </reaction>
</comment>
<dbReference type="SUPFAM" id="SSF51735">
    <property type="entry name" value="NAD(P)-binding Rossmann-fold domains"/>
    <property type="match status" value="1"/>
</dbReference>
<dbReference type="InterPro" id="IPR046346">
    <property type="entry name" value="Aminoacid_DH-like_N_sf"/>
</dbReference>
<gene>
    <name evidence="21" type="primary">MTHFD1_1</name>
    <name evidence="21" type="ORF">DERF_000640</name>
</gene>
<dbReference type="Gene3D" id="3.40.50.300">
    <property type="entry name" value="P-loop containing nucleotide triphosphate hydrolases"/>
    <property type="match status" value="2"/>
</dbReference>
<proteinExistence type="inferred from homology"/>
<dbReference type="Gene3D" id="3.30.1510.10">
    <property type="entry name" value="Domain 2, N(10)-formyltetrahydrofolate synthetase"/>
    <property type="match status" value="1"/>
</dbReference>
<keyword evidence="12" id="KW-0378">Hydrolase</keyword>
<dbReference type="FunFam" id="3.40.50.300:FF:000245">
    <property type="entry name" value="C-1-tetrahydrofolate synthase, cytoplasmic"/>
    <property type="match status" value="1"/>
</dbReference>
<accession>A0A922I8Z7</accession>
<dbReference type="PANTHER" id="PTHR48099">
    <property type="entry name" value="C-1-TETRAHYDROFOLATE SYNTHASE, CYTOPLASMIC-RELATED"/>
    <property type="match status" value="1"/>
</dbReference>
<evidence type="ECO:0000256" key="8">
    <source>
        <dbReference type="ARBA" id="ARBA00017592"/>
    </source>
</evidence>
<dbReference type="FunFam" id="3.40.50.720:FF:000006">
    <property type="entry name" value="Bifunctional protein FolD"/>
    <property type="match status" value="1"/>
</dbReference>
<dbReference type="InterPro" id="IPR020631">
    <property type="entry name" value="THF_DH/CycHdrlase_NAD-bd_dom"/>
</dbReference>
<organism evidence="21 22">
    <name type="scientific">Dermatophagoides farinae</name>
    <name type="common">American house dust mite</name>
    <dbReference type="NCBI Taxonomy" id="6954"/>
    <lineage>
        <taxon>Eukaryota</taxon>
        <taxon>Metazoa</taxon>
        <taxon>Ecdysozoa</taxon>
        <taxon>Arthropoda</taxon>
        <taxon>Chelicerata</taxon>
        <taxon>Arachnida</taxon>
        <taxon>Acari</taxon>
        <taxon>Acariformes</taxon>
        <taxon>Sarcoptiformes</taxon>
        <taxon>Astigmata</taxon>
        <taxon>Psoroptidia</taxon>
        <taxon>Analgoidea</taxon>
        <taxon>Pyroglyphidae</taxon>
        <taxon>Dermatophagoidinae</taxon>
        <taxon>Dermatophagoides</taxon>
    </lineage>
</organism>
<dbReference type="FunFam" id="3.40.50.300:FF:001859">
    <property type="entry name" value="Formate--tetrahydrofolate ligase"/>
    <property type="match status" value="1"/>
</dbReference>
<dbReference type="GO" id="GO:0004329">
    <property type="term" value="F:formate-tetrahydrofolate ligase activity"/>
    <property type="evidence" value="ECO:0007669"/>
    <property type="project" value="UniProtKB-EC"/>
</dbReference>
<dbReference type="InterPro" id="IPR000559">
    <property type="entry name" value="Formate_THF_ligase"/>
</dbReference>
<dbReference type="Gene3D" id="3.40.50.720">
    <property type="entry name" value="NAD(P)-binding Rossmann-like Domain"/>
    <property type="match status" value="1"/>
</dbReference>
<dbReference type="InterPro" id="IPR020628">
    <property type="entry name" value="Formate_THF_ligase_CS"/>
</dbReference>
<dbReference type="FunFam" id="3.10.410.10:FF:000001">
    <property type="entry name" value="Putative formate--tetrahydrofolate ligase"/>
    <property type="match status" value="1"/>
</dbReference>
<dbReference type="Gene3D" id="3.40.50.10860">
    <property type="entry name" value="Leucine Dehydrogenase, chain A, domain 1"/>
    <property type="match status" value="1"/>
</dbReference>
<evidence type="ECO:0000256" key="4">
    <source>
        <dbReference type="ARBA" id="ARBA00011738"/>
    </source>
</evidence>
<evidence type="ECO:0000256" key="3">
    <source>
        <dbReference type="ARBA" id="ARBA00006985"/>
    </source>
</evidence>
<evidence type="ECO:0000256" key="13">
    <source>
        <dbReference type="ARBA" id="ARBA00022840"/>
    </source>
</evidence>
<evidence type="ECO:0000256" key="11">
    <source>
        <dbReference type="ARBA" id="ARBA00022741"/>
    </source>
</evidence>
<dbReference type="SUPFAM" id="SSF53223">
    <property type="entry name" value="Aminoacid dehydrogenase-like, N-terminal domain"/>
    <property type="match status" value="1"/>
</dbReference>
<evidence type="ECO:0000313" key="21">
    <source>
        <dbReference type="EMBL" id="KAH9526565.1"/>
    </source>
</evidence>
<evidence type="ECO:0000259" key="20">
    <source>
        <dbReference type="Pfam" id="PF02882"/>
    </source>
</evidence>
<reference evidence="21" key="2">
    <citation type="journal article" date="2022" name="Res Sq">
        <title>Comparative Genomics Reveals Insights into the Divergent Evolution of Astigmatic Mites and Household Pest Adaptations.</title>
        <authorList>
            <person name="Xiong Q."/>
            <person name="Wan A.T.-Y."/>
            <person name="Liu X.-Y."/>
            <person name="Fung C.S.-H."/>
            <person name="Xiao X."/>
            <person name="Malainual N."/>
            <person name="Hou J."/>
            <person name="Wang L."/>
            <person name="Wang M."/>
            <person name="Yang K."/>
            <person name="Cui Y."/>
            <person name="Leung E."/>
            <person name="Nong W."/>
            <person name="Shin S.-K."/>
            <person name="Au S."/>
            <person name="Jeong K.Y."/>
            <person name="Chew F.T."/>
            <person name="Hui J."/>
            <person name="Leung T.F."/>
            <person name="Tungtrongchitr A."/>
            <person name="Zhong N."/>
            <person name="Liu Z."/>
            <person name="Tsui S."/>
        </authorList>
    </citation>
    <scope>NUCLEOTIDE SEQUENCE</scope>
    <source>
        <strain evidence="21">Derf</strain>
        <tissue evidence="21">Whole organism</tissue>
    </source>
</reference>
<evidence type="ECO:0000256" key="12">
    <source>
        <dbReference type="ARBA" id="ARBA00022801"/>
    </source>
</evidence>
<keyword evidence="10" id="KW-0436">Ligase</keyword>
<evidence type="ECO:0000313" key="22">
    <source>
        <dbReference type="Proteomes" id="UP000790347"/>
    </source>
</evidence>
<keyword evidence="13" id="KW-0067">ATP-binding</keyword>
<dbReference type="EMBL" id="ASGP02000001">
    <property type="protein sequence ID" value="KAH9526565.1"/>
    <property type="molecule type" value="Genomic_DNA"/>
</dbReference>
<dbReference type="InterPro" id="IPR020630">
    <property type="entry name" value="THF_DH/CycHdrlase_cat_dom"/>
</dbReference>
<dbReference type="InterPro" id="IPR000672">
    <property type="entry name" value="THF_DH/CycHdrlase"/>
</dbReference>
<name>A0A922I8Z7_DERFA</name>
<dbReference type="GO" id="GO:0005829">
    <property type="term" value="C:cytosol"/>
    <property type="evidence" value="ECO:0007669"/>
    <property type="project" value="TreeGrafter"/>
</dbReference>
<feature type="domain" description="Tetrahydrofolate dehydrogenase/cyclohydrolase catalytic" evidence="19">
    <location>
        <begin position="129"/>
        <end position="242"/>
    </location>
</feature>
<dbReference type="Pfam" id="PF01268">
    <property type="entry name" value="FTHFS"/>
    <property type="match status" value="1"/>
</dbReference>
<dbReference type="EC" id="1.5.1.5" evidence="7"/>
<dbReference type="Gene3D" id="3.10.410.10">
    <property type="entry name" value="Formyltetrahydrofolate synthetase, domain 3"/>
    <property type="match status" value="1"/>
</dbReference>
<dbReference type="GO" id="GO:0004477">
    <property type="term" value="F:methenyltetrahydrofolate cyclohydrolase activity"/>
    <property type="evidence" value="ECO:0007669"/>
    <property type="project" value="UniProtKB-EC"/>
</dbReference>
<comment type="similarity">
    <text evidence="2">In the N-terminal section; belongs to the tetrahydrofolate dehydrogenase/cyclohydrolase family.</text>
</comment>
<evidence type="ECO:0000256" key="9">
    <source>
        <dbReference type="ARBA" id="ARBA00022563"/>
    </source>
</evidence>
<dbReference type="GO" id="GO:0005524">
    <property type="term" value="F:ATP binding"/>
    <property type="evidence" value="ECO:0007669"/>
    <property type="project" value="UniProtKB-KW"/>
</dbReference>
<dbReference type="Pfam" id="PF02882">
    <property type="entry name" value="THF_DHG_CYH_C"/>
    <property type="match status" value="1"/>
</dbReference>
<evidence type="ECO:0000256" key="18">
    <source>
        <dbReference type="ARBA" id="ARBA00049033"/>
    </source>
</evidence>
<evidence type="ECO:0000256" key="1">
    <source>
        <dbReference type="ARBA" id="ARBA00004777"/>
    </source>
</evidence>
<comment type="subunit">
    <text evidence="4">Homodimer.</text>
</comment>
<comment type="pathway">
    <text evidence="1">One-carbon metabolism; tetrahydrofolate interconversion.</text>
</comment>
<feature type="domain" description="Tetrahydrofolate dehydrogenase/cyclohydrolase NAD(P)-binding" evidence="20">
    <location>
        <begin position="265"/>
        <end position="391"/>
    </location>
</feature>
<dbReference type="CDD" id="cd00477">
    <property type="entry name" value="FTHFS"/>
    <property type="match status" value="1"/>
</dbReference>
<dbReference type="Pfam" id="PF00763">
    <property type="entry name" value="THF_DHG_CYH"/>
    <property type="match status" value="1"/>
</dbReference>
<evidence type="ECO:0000256" key="2">
    <source>
        <dbReference type="ARBA" id="ARBA00005559"/>
    </source>
</evidence>
<evidence type="ECO:0000256" key="7">
    <source>
        <dbReference type="ARBA" id="ARBA00012859"/>
    </source>
</evidence>
<dbReference type="EC" id="3.5.4.9" evidence="6"/>
<dbReference type="HAMAP" id="MF_01576">
    <property type="entry name" value="THF_DHG_CYH"/>
    <property type="match status" value="1"/>
</dbReference>
<evidence type="ECO:0000256" key="14">
    <source>
        <dbReference type="ARBA" id="ARBA00022857"/>
    </source>
</evidence>
<evidence type="ECO:0000256" key="10">
    <source>
        <dbReference type="ARBA" id="ARBA00022598"/>
    </source>
</evidence>
<evidence type="ECO:0000256" key="15">
    <source>
        <dbReference type="ARBA" id="ARBA00023002"/>
    </source>
</evidence>
<keyword evidence="16" id="KW-0511">Multifunctional enzyme</keyword>
<protein>
    <recommendedName>
        <fullName evidence="8">C-1-tetrahydrofolate synthase, cytoplasmic</fullName>
        <ecNumber evidence="7">1.5.1.5</ecNumber>
        <ecNumber evidence="6">3.5.4.9</ecNumber>
        <ecNumber evidence="5">6.3.4.3</ecNumber>
    </recommendedName>
</protein>
<evidence type="ECO:0000256" key="17">
    <source>
        <dbReference type="ARBA" id="ARBA00036357"/>
    </source>
</evidence>
<dbReference type="CDD" id="cd01080">
    <property type="entry name" value="NAD_bind_m-THF_DH_Cyclohyd"/>
    <property type="match status" value="1"/>
</dbReference>
<evidence type="ECO:0000256" key="6">
    <source>
        <dbReference type="ARBA" id="ARBA00012776"/>
    </source>
</evidence>
<dbReference type="PANTHER" id="PTHR48099:SF5">
    <property type="entry name" value="C-1-TETRAHYDROFOLATE SYNTHASE, CYTOPLASMIC"/>
    <property type="match status" value="1"/>
</dbReference>
<comment type="catalytic activity">
    <reaction evidence="17">
        <text>(6R)-5,10-methenyltetrahydrofolate + H2O = (6R)-10-formyltetrahydrofolate + H(+)</text>
        <dbReference type="Rhea" id="RHEA:23700"/>
        <dbReference type="ChEBI" id="CHEBI:15377"/>
        <dbReference type="ChEBI" id="CHEBI:15378"/>
        <dbReference type="ChEBI" id="CHEBI:57455"/>
        <dbReference type="ChEBI" id="CHEBI:195366"/>
        <dbReference type="EC" id="3.5.4.9"/>
    </reaction>
</comment>
<dbReference type="EC" id="6.3.4.3" evidence="5"/>
<evidence type="ECO:0000256" key="16">
    <source>
        <dbReference type="ARBA" id="ARBA00023268"/>
    </source>
</evidence>
<dbReference type="GO" id="GO:0035999">
    <property type="term" value="P:tetrahydrofolate interconversion"/>
    <property type="evidence" value="ECO:0007669"/>
    <property type="project" value="TreeGrafter"/>
</dbReference>
<keyword evidence="14" id="KW-0521">NADP</keyword>
<dbReference type="FunFam" id="3.40.50.10860:FF:000005">
    <property type="entry name" value="C-1-tetrahydrofolate synthase, cytoplasmic, putative"/>
    <property type="match status" value="1"/>
</dbReference>
<dbReference type="SUPFAM" id="SSF52540">
    <property type="entry name" value="P-loop containing nucleoside triphosphate hydrolases"/>
    <property type="match status" value="1"/>
</dbReference>
<comment type="caution">
    <text evidence="21">The sequence shown here is derived from an EMBL/GenBank/DDBJ whole genome shotgun (WGS) entry which is preliminary data.</text>
</comment>